<accession>A0A915HHV0</accession>
<reference evidence="2" key="1">
    <citation type="submission" date="2022-11" db="UniProtKB">
        <authorList>
            <consortium name="WormBaseParasite"/>
        </authorList>
    </citation>
    <scope>IDENTIFICATION</scope>
</reference>
<dbReference type="AlphaFoldDB" id="A0A915HHV0"/>
<organism evidence="1 2">
    <name type="scientific">Romanomermis culicivorax</name>
    <name type="common">Nematode worm</name>
    <dbReference type="NCBI Taxonomy" id="13658"/>
    <lineage>
        <taxon>Eukaryota</taxon>
        <taxon>Metazoa</taxon>
        <taxon>Ecdysozoa</taxon>
        <taxon>Nematoda</taxon>
        <taxon>Enoplea</taxon>
        <taxon>Dorylaimia</taxon>
        <taxon>Mermithida</taxon>
        <taxon>Mermithoidea</taxon>
        <taxon>Mermithidae</taxon>
        <taxon>Romanomermis</taxon>
    </lineage>
</organism>
<evidence type="ECO:0000313" key="1">
    <source>
        <dbReference type="Proteomes" id="UP000887565"/>
    </source>
</evidence>
<dbReference type="WBParaSite" id="nRc.2.0.1.t00891-RA">
    <property type="protein sequence ID" value="nRc.2.0.1.t00891-RA"/>
    <property type="gene ID" value="nRc.2.0.1.g00891"/>
</dbReference>
<protein>
    <submittedName>
        <fullName evidence="2">Uncharacterized protein</fullName>
    </submittedName>
</protein>
<proteinExistence type="predicted"/>
<dbReference type="Proteomes" id="UP000887565">
    <property type="component" value="Unplaced"/>
</dbReference>
<evidence type="ECO:0000313" key="2">
    <source>
        <dbReference type="WBParaSite" id="nRc.2.0.1.t00891-RA"/>
    </source>
</evidence>
<name>A0A915HHV0_ROMCU</name>
<sequence>MKLIEEIYDNLEQILNLKTRGCDGINSRTDKLKGKIQCLVQMLDRLDCEVRIEMDKSESSYEQELRS</sequence>
<keyword evidence="1" id="KW-1185">Reference proteome</keyword>